<dbReference type="PROSITE" id="PS00018">
    <property type="entry name" value="EF_HAND_1"/>
    <property type="match status" value="1"/>
</dbReference>
<dbReference type="SUPFAM" id="SSF47473">
    <property type="entry name" value="EF-hand"/>
    <property type="match status" value="1"/>
</dbReference>
<dbReference type="Proteomes" id="UP000572268">
    <property type="component" value="Unassembled WGS sequence"/>
</dbReference>
<dbReference type="CDD" id="cd00051">
    <property type="entry name" value="EFh"/>
    <property type="match status" value="1"/>
</dbReference>
<keyword evidence="2" id="KW-0479">Metal-binding</keyword>
<dbReference type="PANTHER" id="PTHR23048:SF0">
    <property type="entry name" value="CALMODULIN LIKE 3"/>
    <property type="match status" value="1"/>
</dbReference>
<dbReference type="Gene3D" id="1.10.238.10">
    <property type="entry name" value="EF-hand"/>
    <property type="match status" value="2"/>
</dbReference>
<dbReference type="FunFam" id="1.10.238.10:FF:000527">
    <property type="entry name" value="Calmodulin-3"/>
    <property type="match status" value="1"/>
</dbReference>
<evidence type="ECO:0000313" key="7">
    <source>
        <dbReference type="EMBL" id="KAF4656966.1"/>
    </source>
</evidence>
<evidence type="ECO:0000313" key="9">
    <source>
        <dbReference type="Proteomes" id="UP000570595"/>
    </source>
</evidence>
<dbReference type="InterPro" id="IPR050230">
    <property type="entry name" value="CALM/Myosin/TropC-like"/>
</dbReference>
<comment type="caution">
    <text evidence="8">The sequence shown here is derived from an EMBL/GenBank/DDBJ whole genome shotgun (WGS) entry which is preliminary data.</text>
</comment>
<feature type="domain" description="EF-hand" evidence="6">
    <location>
        <begin position="86"/>
        <end position="121"/>
    </location>
</feature>
<dbReference type="GO" id="GO:0016460">
    <property type="term" value="C:myosin II complex"/>
    <property type="evidence" value="ECO:0007669"/>
    <property type="project" value="TreeGrafter"/>
</dbReference>
<dbReference type="InterPro" id="IPR018247">
    <property type="entry name" value="EF_Hand_1_Ca_BS"/>
</dbReference>
<keyword evidence="3" id="KW-0677">Repeat</keyword>
<dbReference type="AlphaFoldDB" id="A0A7J6LN30"/>
<dbReference type="Pfam" id="PF13499">
    <property type="entry name" value="EF-hand_7"/>
    <property type="match status" value="2"/>
</dbReference>
<evidence type="ECO:0000313" key="10">
    <source>
        <dbReference type="Proteomes" id="UP000572268"/>
    </source>
</evidence>
<keyword evidence="4" id="KW-0106">Calcium</keyword>
<evidence type="ECO:0000256" key="3">
    <source>
        <dbReference type="ARBA" id="ARBA00022737"/>
    </source>
</evidence>
<dbReference type="EMBL" id="JABAHT010000378">
    <property type="protein sequence ID" value="KAF4656966.1"/>
    <property type="molecule type" value="Genomic_DNA"/>
</dbReference>
<evidence type="ECO:0000256" key="1">
    <source>
        <dbReference type="ARBA" id="ARBA00020786"/>
    </source>
</evidence>
<evidence type="ECO:0000256" key="2">
    <source>
        <dbReference type="ARBA" id="ARBA00022723"/>
    </source>
</evidence>
<dbReference type="EMBL" id="JABANN010000386">
    <property type="protein sequence ID" value="KAF4660516.1"/>
    <property type="molecule type" value="Genomic_DNA"/>
</dbReference>
<sequence>MKKHTATINLAPELIEEYRKAFSLVGRGGRGVITPYEIGVLMRSLGHSPTDDELIKILEDYDLSNRKGITVDEFLEVMSRRENSVELRESLLRAFQLFDRDGNGFLSVQELRDKLCSSGDNPYSEKEFDDLLAGAEVTSDGQLEYCQLVEMMLRKA</sequence>
<name>A0A7J6LN30_PEROL</name>
<gene>
    <name evidence="8" type="ORF">FOL46_006097</name>
    <name evidence="7" type="ORF">FOZ61_006555</name>
</gene>
<dbReference type="InterPro" id="IPR002048">
    <property type="entry name" value="EF_hand_dom"/>
</dbReference>
<feature type="domain" description="EF-hand" evidence="6">
    <location>
        <begin position="13"/>
        <end position="48"/>
    </location>
</feature>
<evidence type="ECO:0000256" key="5">
    <source>
        <dbReference type="ARBA" id="ARBA00022990"/>
    </source>
</evidence>
<protein>
    <recommendedName>
        <fullName evidence="1">Calmodulin</fullName>
    </recommendedName>
</protein>
<organism evidence="8 10">
    <name type="scientific">Perkinsus olseni</name>
    <name type="common">Perkinsus atlanticus</name>
    <dbReference type="NCBI Taxonomy" id="32597"/>
    <lineage>
        <taxon>Eukaryota</taxon>
        <taxon>Sar</taxon>
        <taxon>Alveolata</taxon>
        <taxon>Perkinsozoa</taxon>
        <taxon>Perkinsea</taxon>
        <taxon>Perkinsida</taxon>
        <taxon>Perkinsidae</taxon>
        <taxon>Perkinsus</taxon>
    </lineage>
</organism>
<reference evidence="9 10" key="1">
    <citation type="submission" date="2020-04" db="EMBL/GenBank/DDBJ databases">
        <title>Perkinsus olseni comparative genomics.</title>
        <authorList>
            <person name="Bogema D.R."/>
        </authorList>
    </citation>
    <scope>NUCLEOTIDE SEQUENCE [LARGE SCALE GENOMIC DNA]</scope>
    <source>
        <strain evidence="7">ATCC PRA-179</strain>
        <strain evidence="8">ATCC PRA-31</strain>
    </source>
</reference>
<accession>A0A7J6LN30</accession>
<proteinExistence type="predicted"/>
<evidence type="ECO:0000259" key="6">
    <source>
        <dbReference type="PROSITE" id="PS50222"/>
    </source>
</evidence>
<dbReference type="PROSITE" id="PS50222">
    <property type="entry name" value="EF_HAND_2"/>
    <property type="match status" value="2"/>
</dbReference>
<evidence type="ECO:0000256" key="4">
    <source>
        <dbReference type="ARBA" id="ARBA00022837"/>
    </source>
</evidence>
<dbReference type="InterPro" id="IPR011992">
    <property type="entry name" value="EF-hand-dom_pair"/>
</dbReference>
<dbReference type="SMART" id="SM00054">
    <property type="entry name" value="EFh"/>
    <property type="match status" value="3"/>
</dbReference>
<dbReference type="Proteomes" id="UP000570595">
    <property type="component" value="Unassembled WGS sequence"/>
</dbReference>
<evidence type="ECO:0000313" key="8">
    <source>
        <dbReference type="EMBL" id="KAF4660516.1"/>
    </source>
</evidence>
<dbReference type="OrthoDB" id="429467at2759"/>
<keyword evidence="5" id="KW-0007">Acetylation</keyword>
<dbReference type="GO" id="GO:0005509">
    <property type="term" value="F:calcium ion binding"/>
    <property type="evidence" value="ECO:0007669"/>
    <property type="project" value="InterPro"/>
</dbReference>
<dbReference type="PANTHER" id="PTHR23048">
    <property type="entry name" value="MYOSIN LIGHT CHAIN 1, 3"/>
    <property type="match status" value="1"/>
</dbReference>